<evidence type="ECO:0000313" key="1">
    <source>
        <dbReference type="EMBL" id="KAF9761876.1"/>
    </source>
</evidence>
<proteinExistence type="predicted"/>
<comment type="caution">
    <text evidence="1">The sequence shown here is derived from an EMBL/GenBank/DDBJ whole genome shotgun (WGS) entry which is preliminary data.</text>
</comment>
<dbReference type="Proteomes" id="UP000740883">
    <property type="component" value="Unassembled WGS sequence"/>
</dbReference>
<dbReference type="EMBL" id="SBJO01000249">
    <property type="protein sequence ID" value="KAF9761876.1"/>
    <property type="molecule type" value="Genomic_DNA"/>
</dbReference>
<keyword evidence="2" id="KW-1185">Reference proteome</keyword>
<dbReference type="AlphaFoldDB" id="A0A9P6GXA2"/>
<protein>
    <submittedName>
        <fullName evidence="1">Uncharacterized protein</fullName>
    </submittedName>
</protein>
<organism evidence="1 2">
    <name type="scientific">Nosema granulosis</name>
    <dbReference type="NCBI Taxonomy" id="83296"/>
    <lineage>
        <taxon>Eukaryota</taxon>
        <taxon>Fungi</taxon>
        <taxon>Fungi incertae sedis</taxon>
        <taxon>Microsporidia</taxon>
        <taxon>Nosematidae</taxon>
        <taxon>Nosema</taxon>
    </lineage>
</organism>
<gene>
    <name evidence="1" type="ORF">NGRA_2361</name>
</gene>
<evidence type="ECO:0000313" key="2">
    <source>
        <dbReference type="Proteomes" id="UP000740883"/>
    </source>
</evidence>
<sequence>MEHLSIKMVVKMILSLSFVPLNDVLIVAARLKRYIIEEKSVDVLCLFEWFQTEYLENDVSSKKIVFWNVFERTRQYIPRTTNSLEVYHRHLNTFIDIKQTSIIPILNELKNEQFIVENKSSIFCMITNQNAQKIR</sequence>
<reference evidence="1 2" key="1">
    <citation type="journal article" date="2020" name="Genome Biol. Evol.">
        <title>Comparative genomics of strictly vertically transmitted, feminizing microsporidia endosymbionts of amphipod crustaceans.</title>
        <authorList>
            <person name="Cormier A."/>
            <person name="Chebbi M.A."/>
            <person name="Giraud I."/>
            <person name="Wattier R."/>
            <person name="Teixeira M."/>
            <person name="Gilbert C."/>
            <person name="Rigaud T."/>
            <person name="Cordaux R."/>
        </authorList>
    </citation>
    <scope>NUCLEOTIDE SEQUENCE [LARGE SCALE GENOMIC DNA]</scope>
    <source>
        <strain evidence="1 2">Ou3-Ou53</strain>
    </source>
</reference>
<dbReference type="OrthoDB" id="2313157at2759"/>
<accession>A0A9P6GXA2</accession>
<name>A0A9P6GXA2_9MICR</name>